<evidence type="ECO:0000259" key="1">
    <source>
        <dbReference type="PROSITE" id="PS50097"/>
    </source>
</evidence>
<evidence type="ECO:0000313" key="3">
    <source>
        <dbReference type="Proteomes" id="UP001620645"/>
    </source>
</evidence>
<dbReference type="SUPFAM" id="SSF54695">
    <property type="entry name" value="POZ domain"/>
    <property type="match status" value="1"/>
</dbReference>
<accession>A0ABD2JA65</accession>
<dbReference type="Pfam" id="PF00651">
    <property type="entry name" value="BTB"/>
    <property type="match status" value="1"/>
</dbReference>
<dbReference type="Proteomes" id="UP001620645">
    <property type="component" value="Unassembled WGS sequence"/>
</dbReference>
<protein>
    <recommendedName>
        <fullName evidence="1">BTB domain-containing protein</fullName>
    </recommendedName>
</protein>
<dbReference type="InterPro" id="IPR000210">
    <property type="entry name" value="BTB/POZ_dom"/>
</dbReference>
<evidence type="ECO:0000313" key="2">
    <source>
        <dbReference type="EMBL" id="KAL3087505.1"/>
    </source>
</evidence>
<dbReference type="EMBL" id="JBICCN010000177">
    <property type="protein sequence ID" value="KAL3087505.1"/>
    <property type="molecule type" value="Genomic_DNA"/>
</dbReference>
<dbReference type="PANTHER" id="PTHR45774:SF3">
    <property type="entry name" value="BTB (POZ) DOMAIN-CONTAINING 2B-RELATED"/>
    <property type="match status" value="1"/>
</dbReference>
<proteinExistence type="predicted"/>
<dbReference type="PANTHER" id="PTHR45774">
    <property type="entry name" value="BTB/POZ DOMAIN-CONTAINING"/>
    <property type="match status" value="1"/>
</dbReference>
<sequence length="121" mass="13339">MRITEMERMQKMSLHGRYDNGNKMGMAKPDTLADRMKLLLSTAKGADAHFLVGQSDKKELVHAHKAILIASSNVFEAMFQTDKENSNGTNAANISANCPVLEVPDVEPAAFKNNVEFHLHG</sequence>
<feature type="domain" description="BTB" evidence="1">
    <location>
        <begin position="46"/>
        <end position="121"/>
    </location>
</feature>
<gene>
    <name evidence="2" type="ORF">niasHS_008321</name>
</gene>
<organism evidence="2 3">
    <name type="scientific">Heterodera schachtii</name>
    <name type="common">Sugarbeet cyst nematode worm</name>
    <name type="synonym">Tylenchus schachtii</name>
    <dbReference type="NCBI Taxonomy" id="97005"/>
    <lineage>
        <taxon>Eukaryota</taxon>
        <taxon>Metazoa</taxon>
        <taxon>Ecdysozoa</taxon>
        <taxon>Nematoda</taxon>
        <taxon>Chromadorea</taxon>
        <taxon>Rhabditida</taxon>
        <taxon>Tylenchina</taxon>
        <taxon>Tylenchomorpha</taxon>
        <taxon>Tylenchoidea</taxon>
        <taxon>Heteroderidae</taxon>
        <taxon>Heteroderinae</taxon>
        <taxon>Heterodera</taxon>
    </lineage>
</organism>
<dbReference type="InterPro" id="IPR011333">
    <property type="entry name" value="SKP1/BTB/POZ_sf"/>
</dbReference>
<reference evidence="2 3" key="1">
    <citation type="submission" date="2024-10" db="EMBL/GenBank/DDBJ databases">
        <authorList>
            <person name="Kim D."/>
        </authorList>
    </citation>
    <scope>NUCLEOTIDE SEQUENCE [LARGE SCALE GENOMIC DNA]</scope>
    <source>
        <strain evidence="2">Taebaek</strain>
    </source>
</reference>
<dbReference type="Gene3D" id="3.30.710.10">
    <property type="entry name" value="Potassium Channel Kv1.1, Chain A"/>
    <property type="match status" value="1"/>
</dbReference>
<name>A0ABD2JA65_HETSC</name>
<keyword evidence="3" id="KW-1185">Reference proteome</keyword>
<comment type="caution">
    <text evidence="2">The sequence shown here is derived from an EMBL/GenBank/DDBJ whole genome shotgun (WGS) entry which is preliminary data.</text>
</comment>
<dbReference type="PROSITE" id="PS50097">
    <property type="entry name" value="BTB"/>
    <property type="match status" value="1"/>
</dbReference>
<dbReference type="AlphaFoldDB" id="A0ABD2JA65"/>